<dbReference type="Proteomes" id="UP000325782">
    <property type="component" value="Segment"/>
</dbReference>
<reference evidence="1 2" key="1">
    <citation type="journal article" date="2012" name="PLoS ONE">
        <title>The genome of Chelonid herpesvirus 5 harbors atypical genes.</title>
        <authorList>
            <person name="Ackermann M."/>
            <person name="Koriabine M."/>
            <person name="Hartmann-Fritsch F."/>
            <person name="de Jong P.J."/>
            <person name="Lewis T.D."/>
            <person name="Schetle N."/>
            <person name="Work T.M."/>
            <person name="Dagenais J."/>
            <person name="Balazs G.H."/>
            <person name="Leong J.A."/>
        </authorList>
    </citation>
    <scope>NUCLEOTIDE SEQUENCE [LARGE SCALE GENOMIC DNA]</scope>
</reference>
<evidence type="ECO:0000313" key="1">
    <source>
        <dbReference type="EMBL" id="AHA93381.1"/>
    </source>
</evidence>
<organism evidence="1 2">
    <name type="scientific">Chelonid alphaherpesvirus 5</name>
    <dbReference type="NCBI Taxonomy" id="702736"/>
    <lineage>
        <taxon>Viruses</taxon>
        <taxon>Duplodnaviria</taxon>
        <taxon>Heunggongvirae</taxon>
        <taxon>Peploviricota</taxon>
        <taxon>Herviviricetes</taxon>
        <taxon>Herpesvirales</taxon>
        <taxon>Orthoherpesviridae</taxon>
        <taxon>Alphaherpesvirinae</taxon>
        <taxon>Scutavirus</taxon>
        <taxon>Scutavirus chelonidalpha5</taxon>
    </lineage>
</organism>
<dbReference type="KEGG" id="vg:80532731"/>
<dbReference type="GeneID" id="80532731"/>
<gene>
    <name evidence="1" type="primary">HP33</name>
</gene>
<protein>
    <submittedName>
        <fullName evidence="1">Uncharacterized protein</fullName>
    </submittedName>
</protein>
<sequence length="153" mass="17395">MGGEVPAERTAVDIQKEVATSRVSCWKEAVRIFYAGPSQNCGEEAVLQGEARRVYDLIRRRWHVVSLRLKQSIASTVFEASDENVPKLIQFLFLHCGFGYDEVHTVHCLAMMKSACFSHPLRAEGREEVRRCVLSYCCESHLKFLRGAFPTEN</sequence>
<name>V5NWM5_9ALPH</name>
<evidence type="ECO:0000313" key="2">
    <source>
        <dbReference type="Proteomes" id="UP000325782"/>
    </source>
</evidence>
<dbReference type="RefSeq" id="YP_010795572.1">
    <property type="nucleotide sequence ID" value="NC_075701.1"/>
</dbReference>
<keyword evidence="2" id="KW-1185">Reference proteome</keyword>
<proteinExistence type="predicted"/>
<dbReference type="EMBL" id="HQ878327">
    <property type="protein sequence ID" value="AHA93381.1"/>
    <property type="molecule type" value="Genomic_DNA"/>
</dbReference>
<accession>V5NWM5</accession>